<dbReference type="EMBL" id="CM042009">
    <property type="protein sequence ID" value="KAI3792166.1"/>
    <property type="molecule type" value="Genomic_DNA"/>
</dbReference>
<accession>A0ACB9HA14</accession>
<reference evidence="1 2" key="2">
    <citation type="journal article" date="2022" name="Mol. Ecol. Resour.">
        <title>The genomes of chicory, endive, great burdock and yacon provide insights into Asteraceae paleo-polyploidization history and plant inulin production.</title>
        <authorList>
            <person name="Fan W."/>
            <person name="Wang S."/>
            <person name="Wang H."/>
            <person name="Wang A."/>
            <person name="Jiang F."/>
            <person name="Liu H."/>
            <person name="Zhao H."/>
            <person name="Xu D."/>
            <person name="Zhang Y."/>
        </authorList>
    </citation>
    <scope>NUCLEOTIDE SEQUENCE [LARGE SCALE GENOMIC DNA]</scope>
    <source>
        <strain evidence="2">cv. Punajuju</strain>
        <tissue evidence="1">Leaves</tissue>
    </source>
</reference>
<dbReference type="Proteomes" id="UP001055811">
    <property type="component" value="Linkage Group LG01"/>
</dbReference>
<gene>
    <name evidence="1" type="ORF">L2E82_06037</name>
</gene>
<comment type="caution">
    <text evidence="1">The sequence shown here is derived from an EMBL/GenBank/DDBJ whole genome shotgun (WGS) entry which is preliminary data.</text>
</comment>
<sequence length="119" mass="13119">MFLKKINKINTNILEAHNKSLHYIPLVVQNSGGSPHEQAIVAALLFQQLQQQNSSGLGFDRSTSLRHPSGGSNSKCQQIIPRSSSTRRRSIVDPMIPPQQLLHQVCNLFSNGGIHALAR</sequence>
<proteinExistence type="predicted"/>
<organism evidence="1 2">
    <name type="scientific">Cichorium intybus</name>
    <name type="common">Chicory</name>
    <dbReference type="NCBI Taxonomy" id="13427"/>
    <lineage>
        <taxon>Eukaryota</taxon>
        <taxon>Viridiplantae</taxon>
        <taxon>Streptophyta</taxon>
        <taxon>Embryophyta</taxon>
        <taxon>Tracheophyta</taxon>
        <taxon>Spermatophyta</taxon>
        <taxon>Magnoliopsida</taxon>
        <taxon>eudicotyledons</taxon>
        <taxon>Gunneridae</taxon>
        <taxon>Pentapetalae</taxon>
        <taxon>asterids</taxon>
        <taxon>campanulids</taxon>
        <taxon>Asterales</taxon>
        <taxon>Asteraceae</taxon>
        <taxon>Cichorioideae</taxon>
        <taxon>Cichorieae</taxon>
        <taxon>Cichoriinae</taxon>
        <taxon>Cichorium</taxon>
    </lineage>
</organism>
<evidence type="ECO:0000313" key="1">
    <source>
        <dbReference type="EMBL" id="KAI3792166.1"/>
    </source>
</evidence>
<reference evidence="2" key="1">
    <citation type="journal article" date="2022" name="Mol. Ecol. Resour.">
        <title>The genomes of chicory, endive, great burdock and yacon provide insights into Asteraceae palaeo-polyploidization history and plant inulin production.</title>
        <authorList>
            <person name="Fan W."/>
            <person name="Wang S."/>
            <person name="Wang H."/>
            <person name="Wang A."/>
            <person name="Jiang F."/>
            <person name="Liu H."/>
            <person name="Zhao H."/>
            <person name="Xu D."/>
            <person name="Zhang Y."/>
        </authorList>
    </citation>
    <scope>NUCLEOTIDE SEQUENCE [LARGE SCALE GENOMIC DNA]</scope>
    <source>
        <strain evidence="2">cv. Punajuju</strain>
    </source>
</reference>
<evidence type="ECO:0000313" key="2">
    <source>
        <dbReference type="Proteomes" id="UP001055811"/>
    </source>
</evidence>
<name>A0ACB9HA14_CICIN</name>
<keyword evidence="2" id="KW-1185">Reference proteome</keyword>
<protein>
    <submittedName>
        <fullName evidence="1">Uncharacterized protein</fullName>
    </submittedName>
</protein>